<evidence type="ECO:0000256" key="4">
    <source>
        <dbReference type="SAM" id="Phobius"/>
    </source>
</evidence>
<keyword evidence="3" id="KW-0378">Hydrolase</keyword>
<organism evidence="6 7">
    <name type="scientific">Bernardetia litoralis (strain ATCC 23117 / DSM 6794 / NBRC 15988 / NCIMB 1366 / Fx l1 / Sio-4)</name>
    <name type="common">Flexibacter litoralis</name>
    <dbReference type="NCBI Taxonomy" id="880071"/>
    <lineage>
        <taxon>Bacteria</taxon>
        <taxon>Pseudomonadati</taxon>
        <taxon>Bacteroidota</taxon>
        <taxon>Cytophagia</taxon>
        <taxon>Cytophagales</taxon>
        <taxon>Bernardetiaceae</taxon>
        <taxon>Bernardetia</taxon>
    </lineage>
</organism>
<dbReference type="GO" id="GO:0004519">
    <property type="term" value="F:endonuclease activity"/>
    <property type="evidence" value="ECO:0007669"/>
    <property type="project" value="UniProtKB-KW"/>
</dbReference>
<keyword evidence="4" id="KW-1133">Transmembrane helix</keyword>
<dbReference type="HOGENOM" id="CLU_1123244_0_0_10"/>
<sequence>MKCVFLTKLSKSVLFYLLLLITIKMEESINYVLYGGILAALLVVVIILFVLQKQIMLFLMTNFSDKAVKTTIVEVLEGDTIIVEIPKDKNLQNKNSKSLSVNAKNETTWTVRLIGVDTPESRASLYIDEAPFGKESLAYVTERLTKNKNITLVFDEQLFDKFDKYLAYVYLPSGECLNATLLKEGYGWIRNHAFDIKFEKEFEKLQEKARVKQKGVWNMYVTKGILREEYKTTEHYQEYQKRVEENE</sequence>
<dbReference type="STRING" id="880071.Fleli_1026"/>
<dbReference type="PROSITE" id="PS50830">
    <property type="entry name" value="TNASE_3"/>
    <property type="match status" value="1"/>
</dbReference>
<keyword evidence="1" id="KW-0540">Nuclease</keyword>
<feature type="domain" description="TNase-like" evidence="5">
    <location>
        <begin position="66"/>
        <end position="219"/>
    </location>
</feature>
<keyword evidence="2" id="KW-0255">Endonuclease</keyword>
<dbReference type="Gene3D" id="2.40.50.90">
    <property type="match status" value="1"/>
</dbReference>
<dbReference type="AlphaFoldDB" id="I4AHN7"/>
<dbReference type="KEGG" id="fli:Fleli_1026"/>
<dbReference type="InterPro" id="IPR016071">
    <property type="entry name" value="Staphylococal_nuclease_OB-fold"/>
</dbReference>
<keyword evidence="7" id="KW-1185">Reference proteome</keyword>
<dbReference type="eggNOG" id="COG1525">
    <property type="taxonomic scope" value="Bacteria"/>
</dbReference>
<dbReference type="GO" id="GO:0016787">
    <property type="term" value="F:hydrolase activity"/>
    <property type="evidence" value="ECO:0007669"/>
    <property type="project" value="UniProtKB-KW"/>
</dbReference>
<dbReference type="EMBL" id="CP003345">
    <property type="protein sequence ID" value="AFM03472.1"/>
    <property type="molecule type" value="Genomic_DNA"/>
</dbReference>
<evidence type="ECO:0000313" key="7">
    <source>
        <dbReference type="Proteomes" id="UP000006054"/>
    </source>
</evidence>
<evidence type="ECO:0000256" key="1">
    <source>
        <dbReference type="ARBA" id="ARBA00022722"/>
    </source>
</evidence>
<keyword evidence="4" id="KW-0472">Membrane</keyword>
<reference evidence="7" key="1">
    <citation type="submission" date="2012-06" db="EMBL/GenBank/DDBJ databases">
        <title>The complete genome of Flexibacter litoralis DSM 6794.</title>
        <authorList>
            <person name="Lucas S."/>
            <person name="Copeland A."/>
            <person name="Lapidus A."/>
            <person name="Glavina del Rio T."/>
            <person name="Dalin E."/>
            <person name="Tice H."/>
            <person name="Bruce D."/>
            <person name="Goodwin L."/>
            <person name="Pitluck S."/>
            <person name="Peters L."/>
            <person name="Ovchinnikova G."/>
            <person name="Lu M."/>
            <person name="Kyrpides N."/>
            <person name="Mavromatis K."/>
            <person name="Ivanova N."/>
            <person name="Brettin T."/>
            <person name="Detter J.C."/>
            <person name="Han C."/>
            <person name="Larimer F."/>
            <person name="Land M."/>
            <person name="Hauser L."/>
            <person name="Markowitz V."/>
            <person name="Cheng J.-F."/>
            <person name="Hugenholtz P."/>
            <person name="Woyke T."/>
            <person name="Wu D."/>
            <person name="Spring S."/>
            <person name="Lang E."/>
            <person name="Kopitz M."/>
            <person name="Brambilla E."/>
            <person name="Klenk H.-P."/>
            <person name="Eisen J.A."/>
        </authorList>
    </citation>
    <scope>NUCLEOTIDE SEQUENCE [LARGE SCALE GENOMIC DNA]</scope>
    <source>
        <strain evidence="7">ATCC 23117 / DSM 6794 / NBRC 15988 / NCIMB 1366 / Sio-4</strain>
    </source>
</reference>
<keyword evidence="4" id="KW-0812">Transmembrane</keyword>
<dbReference type="PANTHER" id="PTHR12302:SF3">
    <property type="entry name" value="SERINE_THREONINE-PROTEIN KINASE 31"/>
    <property type="match status" value="1"/>
</dbReference>
<feature type="transmembrane region" description="Helical" evidence="4">
    <location>
        <begin position="31"/>
        <end position="51"/>
    </location>
</feature>
<proteinExistence type="predicted"/>
<evidence type="ECO:0000256" key="3">
    <source>
        <dbReference type="ARBA" id="ARBA00022801"/>
    </source>
</evidence>
<dbReference type="SMART" id="SM00318">
    <property type="entry name" value="SNc"/>
    <property type="match status" value="1"/>
</dbReference>
<gene>
    <name evidence="6" type="ordered locus">Fleli_1026</name>
</gene>
<dbReference type="InterPro" id="IPR035437">
    <property type="entry name" value="SNase_OB-fold_sf"/>
</dbReference>
<evidence type="ECO:0000259" key="5">
    <source>
        <dbReference type="PROSITE" id="PS50830"/>
    </source>
</evidence>
<dbReference type="PANTHER" id="PTHR12302">
    <property type="entry name" value="EBNA2 BINDING PROTEIN P100"/>
    <property type="match status" value="1"/>
</dbReference>
<evidence type="ECO:0000256" key="2">
    <source>
        <dbReference type="ARBA" id="ARBA00022759"/>
    </source>
</evidence>
<protein>
    <submittedName>
        <fullName evidence="6">Micrococcal nuclease-like nuclease</fullName>
    </submittedName>
</protein>
<name>I4AHN7_BERLS</name>
<dbReference type="SUPFAM" id="SSF50199">
    <property type="entry name" value="Staphylococcal nuclease"/>
    <property type="match status" value="1"/>
</dbReference>
<evidence type="ECO:0000313" key="6">
    <source>
        <dbReference type="EMBL" id="AFM03472.1"/>
    </source>
</evidence>
<accession>I4AHN7</accession>
<dbReference type="Pfam" id="PF00565">
    <property type="entry name" value="SNase"/>
    <property type="match status" value="1"/>
</dbReference>
<dbReference type="Proteomes" id="UP000006054">
    <property type="component" value="Chromosome"/>
</dbReference>